<dbReference type="GO" id="GO:0140662">
    <property type="term" value="F:ATP-dependent protein folding chaperone"/>
    <property type="evidence" value="ECO:0007669"/>
    <property type="project" value="InterPro"/>
</dbReference>
<evidence type="ECO:0000256" key="3">
    <source>
        <dbReference type="ARBA" id="ARBA00022840"/>
    </source>
</evidence>
<keyword evidence="4" id="KW-0346">Stress response</keyword>
<dbReference type="Proteomes" id="UP000708208">
    <property type="component" value="Unassembled WGS sequence"/>
</dbReference>
<name>A0A8J2LWV5_9HEXA</name>
<feature type="compositionally biased region" description="Low complexity" evidence="5">
    <location>
        <begin position="374"/>
        <end position="395"/>
    </location>
</feature>
<dbReference type="EMBL" id="CAJVCH010571644">
    <property type="protein sequence ID" value="CAG7838087.1"/>
    <property type="molecule type" value="Genomic_DNA"/>
</dbReference>
<evidence type="ECO:0000313" key="7">
    <source>
        <dbReference type="Proteomes" id="UP000708208"/>
    </source>
</evidence>
<keyword evidence="7" id="KW-1185">Reference proteome</keyword>
<sequence length="421" mass="46709">MVTHFVEEFKRKYKKDLKSNARALRRLRTACERAKRTLSSSSEASLEIDALHEGIDFYSKISRARFEELCIDLFRGTLEPVEKALRDAKMDKAQINDVVLVGGSTRIPKIQKMLQDFFHGKELNKSINPDEAVAYGAAVQAAILSGDTSSAIQDVLLVDVAPLSLGLETAGGVMTKLIERNSRIPCKQSQTFTTYADNQPAVSIQVFEGERAMTKDNNRLGTFNLTGIPPAPRGVPQIEVTFDIDANGILNVSAKDTSTGRSEKITIRNDKGRLSKVEIERMVSEAEKYKAEDEMQRVRVAARNQLEAYVFGVKQAAEDAGDKLSESDKQLISDKCREVLSWLDNNQLADKEECEYKLKEIQKDMQPFMMKMHGQNQGQQSQPSGSDQNNYRQFPGQGGFPGPGGFSGNGHSGGPTIEEVY</sequence>
<gene>
    <name evidence="6" type="ORF">AFUS01_LOCUS47097</name>
</gene>
<dbReference type="GO" id="GO:0005524">
    <property type="term" value="F:ATP binding"/>
    <property type="evidence" value="ECO:0007669"/>
    <property type="project" value="UniProtKB-KW"/>
</dbReference>
<evidence type="ECO:0000256" key="5">
    <source>
        <dbReference type="SAM" id="MobiDB-lite"/>
    </source>
</evidence>
<keyword evidence="3" id="KW-0067">ATP-binding</keyword>
<feature type="region of interest" description="Disordered" evidence="5">
    <location>
        <begin position="373"/>
        <end position="421"/>
    </location>
</feature>
<protein>
    <recommendedName>
        <fullName evidence="8">Heat shock protein 70</fullName>
    </recommendedName>
</protein>
<dbReference type="FunFam" id="2.60.34.10:FF:000002">
    <property type="entry name" value="Heat shock 70 kDa"/>
    <property type="match status" value="1"/>
</dbReference>
<evidence type="ECO:0000313" key="6">
    <source>
        <dbReference type="EMBL" id="CAG7838087.1"/>
    </source>
</evidence>
<proteinExistence type="inferred from homology"/>
<accession>A0A8J2LWV5</accession>
<evidence type="ECO:0000256" key="4">
    <source>
        <dbReference type="ARBA" id="ARBA00023016"/>
    </source>
</evidence>
<dbReference type="PROSITE" id="PS01036">
    <property type="entry name" value="HSP70_3"/>
    <property type="match status" value="1"/>
</dbReference>
<organism evidence="6 7">
    <name type="scientific">Allacma fusca</name>
    <dbReference type="NCBI Taxonomy" id="39272"/>
    <lineage>
        <taxon>Eukaryota</taxon>
        <taxon>Metazoa</taxon>
        <taxon>Ecdysozoa</taxon>
        <taxon>Arthropoda</taxon>
        <taxon>Hexapoda</taxon>
        <taxon>Collembola</taxon>
        <taxon>Symphypleona</taxon>
        <taxon>Sminthuridae</taxon>
        <taxon>Allacma</taxon>
    </lineage>
</organism>
<dbReference type="AlphaFoldDB" id="A0A8J2LWV5"/>
<evidence type="ECO:0008006" key="8">
    <source>
        <dbReference type="Google" id="ProtNLM"/>
    </source>
</evidence>
<dbReference type="InterPro" id="IPR013126">
    <property type="entry name" value="Hsp_70_fam"/>
</dbReference>
<dbReference type="FunFam" id="3.30.420.40:FF:000028">
    <property type="entry name" value="heat shock 70 kDa protein-like"/>
    <property type="match status" value="1"/>
</dbReference>
<reference evidence="6" key="1">
    <citation type="submission" date="2021-06" db="EMBL/GenBank/DDBJ databases">
        <authorList>
            <person name="Hodson N. C."/>
            <person name="Mongue J. A."/>
            <person name="Jaron S. K."/>
        </authorList>
    </citation>
    <scope>NUCLEOTIDE SEQUENCE</scope>
</reference>
<evidence type="ECO:0000256" key="1">
    <source>
        <dbReference type="ARBA" id="ARBA00007381"/>
    </source>
</evidence>
<evidence type="ECO:0000256" key="2">
    <source>
        <dbReference type="ARBA" id="ARBA00022741"/>
    </source>
</evidence>
<dbReference type="PANTHER" id="PTHR19375">
    <property type="entry name" value="HEAT SHOCK PROTEIN 70KDA"/>
    <property type="match status" value="1"/>
</dbReference>
<dbReference type="Pfam" id="PF00012">
    <property type="entry name" value="HSP70"/>
    <property type="match status" value="1"/>
</dbReference>
<keyword evidence="2" id="KW-0547">Nucleotide-binding</keyword>
<comment type="caution">
    <text evidence="6">The sequence shown here is derived from an EMBL/GenBank/DDBJ whole genome shotgun (WGS) entry which is preliminary data.</text>
</comment>
<feature type="compositionally biased region" description="Gly residues" evidence="5">
    <location>
        <begin position="396"/>
        <end position="413"/>
    </location>
</feature>
<dbReference type="OrthoDB" id="2401965at2759"/>
<dbReference type="FunFam" id="3.30.420.40:FF:000135">
    <property type="entry name" value="Heat shock cognate 71 kDa protein"/>
    <property type="match status" value="1"/>
</dbReference>
<dbReference type="FunFam" id="3.90.640.10:FF:000058">
    <property type="entry name" value="Heat shock 70 kDa protein"/>
    <property type="match status" value="1"/>
</dbReference>
<dbReference type="InterPro" id="IPR018181">
    <property type="entry name" value="Heat_shock_70_CS"/>
</dbReference>
<comment type="similarity">
    <text evidence="1">Belongs to the heat shock protein 70 family.</text>
</comment>